<gene>
    <name evidence="3" type="ORF">HMN09_01201500</name>
</gene>
<name>A0A8H6S5N6_MYCCL</name>
<keyword evidence="2" id="KW-0560">Oxidoreductase</keyword>
<accession>A0A8H6S5N6</accession>
<evidence type="ECO:0000256" key="2">
    <source>
        <dbReference type="ARBA" id="ARBA00023002"/>
    </source>
</evidence>
<dbReference type="GO" id="GO:0016491">
    <property type="term" value="F:oxidoreductase activity"/>
    <property type="evidence" value="ECO:0007669"/>
    <property type="project" value="UniProtKB-KW"/>
</dbReference>
<organism evidence="3 4">
    <name type="scientific">Mycena chlorophos</name>
    <name type="common">Agaric fungus</name>
    <name type="synonym">Agaricus chlorophos</name>
    <dbReference type="NCBI Taxonomy" id="658473"/>
    <lineage>
        <taxon>Eukaryota</taxon>
        <taxon>Fungi</taxon>
        <taxon>Dikarya</taxon>
        <taxon>Basidiomycota</taxon>
        <taxon>Agaricomycotina</taxon>
        <taxon>Agaricomycetes</taxon>
        <taxon>Agaricomycetidae</taxon>
        <taxon>Agaricales</taxon>
        <taxon>Marasmiineae</taxon>
        <taxon>Mycenaceae</taxon>
        <taxon>Mycena</taxon>
    </lineage>
</organism>
<proteinExistence type="inferred from homology"/>
<evidence type="ECO:0000313" key="4">
    <source>
        <dbReference type="Proteomes" id="UP000613580"/>
    </source>
</evidence>
<reference evidence="3" key="1">
    <citation type="submission" date="2020-05" db="EMBL/GenBank/DDBJ databases">
        <title>Mycena genomes resolve the evolution of fungal bioluminescence.</title>
        <authorList>
            <person name="Tsai I.J."/>
        </authorList>
    </citation>
    <scope>NUCLEOTIDE SEQUENCE</scope>
    <source>
        <strain evidence="3">110903Hualien_Pintung</strain>
    </source>
</reference>
<comment type="caution">
    <text evidence="3">The sequence shown here is derived from an EMBL/GenBank/DDBJ whole genome shotgun (WGS) entry which is preliminary data.</text>
</comment>
<dbReference type="InterPro" id="IPR036291">
    <property type="entry name" value="NAD(P)-bd_dom_sf"/>
</dbReference>
<evidence type="ECO:0000256" key="1">
    <source>
        <dbReference type="ARBA" id="ARBA00006484"/>
    </source>
</evidence>
<dbReference type="EMBL" id="JACAZE010000021">
    <property type="protein sequence ID" value="KAF7293233.1"/>
    <property type="molecule type" value="Genomic_DNA"/>
</dbReference>
<dbReference type="PANTHER" id="PTHR24320">
    <property type="entry name" value="RETINOL DEHYDROGENASE"/>
    <property type="match status" value="1"/>
</dbReference>
<dbReference type="AlphaFoldDB" id="A0A8H6S5N6"/>
<dbReference type="Pfam" id="PF00106">
    <property type="entry name" value="adh_short"/>
    <property type="match status" value="1"/>
</dbReference>
<protein>
    <submittedName>
        <fullName evidence="3">Short-chain dehydrogenase/reductase family protein</fullName>
    </submittedName>
</protein>
<evidence type="ECO:0000313" key="3">
    <source>
        <dbReference type="EMBL" id="KAF7293233.1"/>
    </source>
</evidence>
<dbReference type="OrthoDB" id="191139at2759"/>
<keyword evidence="4" id="KW-1185">Reference proteome</keyword>
<dbReference type="Proteomes" id="UP000613580">
    <property type="component" value="Unassembled WGS sequence"/>
</dbReference>
<sequence length="326" mass="35099">MTFSFETSAQEAASALKAQITGKNVLITGTSLKSLGLEAARAIAPYANLVVITGYNAERLSLSEKTLRKEFPSANIRTLTLDLSSLASVRKAAAEVNAYSEPLHVLINNAAALGTYYITEDGLEIQGATAQFGPFLFTKLLTPKLLASATATYVPRVVYVSSEAHGMGITGIDWSKLRTGQAVEEAKTPEGIMKRYAEVKSMNMLMAIELSRRAKGKLRAYSLHPGTIPTNGFDKEAIQPLIKQWGVLTDDGKPKDNDMFKWKTLSQGASTTVIAAFDPSIDGKAGAYLVDGNPAPERVAAHAADSASAEKLWTLTEEIIGEKWEL</sequence>
<comment type="similarity">
    <text evidence="1">Belongs to the short-chain dehydrogenases/reductases (SDR) family.</text>
</comment>
<dbReference type="Gene3D" id="3.40.50.720">
    <property type="entry name" value="NAD(P)-binding Rossmann-like Domain"/>
    <property type="match status" value="1"/>
</dbReference>
<dbReference type="SUPFAM" id="SSF51735">
    <property type="entry name" value="NAD(P)-binding Rossmann-fold domains"/>
    <property type="match status" value="1"/>
</dbReference>
<dbReference type="InterPro" id="IPR002347">
    <property type="entry name" value="SDR_fam"/>
</dbReference>
<dbReference type="PANTHER" id="PTHR24320:SF283">
    <property type="entry name" value="RETINOL DEHYDROGENASE 11"/>
    <property type="match status" value="1"/>
</dbReference>